<evidence type="ECO:0000256" key="1">
    <source>
        <dbReference type="SAM" id="Phobius"/>
    </source>
</evidence>
<evidence type="ECO:0008006" key="3">
    <source>
        <dbReference type="Google" id="ProtNLM"/>
    </source>
</evidence>
<name>A0A481Z0I9_9VIRU</name>
<evidence type="ECO:0000313" key="2">
    <source>
        <dbReference type="EMBL" id="QBK89023.1"/>
    </source>
</evidence>
<dbReference type="EMBL" id="MK500407">
    <property type="protein sequence ID" value="QBK89023.1"/>
    <property type="molecule type" value="Genomic_DNA"/>
</dbReference>
<proteinExistence type="predicted"/>
<protein>
    <recommendedName>
        <fullName evidence="3">Transmembrane protein</fullName>
    </recommendedName>
</protein>
<organism evidence="2">
    <name type="scientific">Mimivirus LCMiAC02</name>
    <dbReference type="NCBI Taxonomy" id="2506609"/>
    <lineage>
        <taxon>Viruses</taxon>
        <taxon>Varidnaviria</taxon>
        <taxon>Bamfordvirae</taxon>
        <taxon>Nucleocytoviricota</taxon>
        <taxon>Megaviricetes</taxon>
        <taxon>Imitervirales</taxon>
        <taxon>Mimiviridae</taxon>
        <taxon>Klosneuvirinae</taxon>
    </lineage>
</organism>
<keyword evidence="1" id="KW-0472">Membrane</keyword>
<gene>
    <name evidence="2" type="ORF">LCMiAC02_01160</name>
</gene>
<keyword evidence="1" id="KW-0812">Transmembrane</keyword>
<feature type="transmembrane region" description="Helical" evidence="1">
    <location>
        <begin position="26"/>
        <end position="44"/>
    </location>
</feature>
<keyword evidence="1" id="KW-1133">Transmembrane helix</keyword>
<reference evidence="2" key="1">
    <citation type="journal article" date="2019" name="MBio">
        <title>Virus Genomes from Deep Sea Sediments Expand the Ocean Megavirome and Support Independent Origins of Viral Gigantism.</title>
        <authorList>
            <person name="Backstrom D."/>
            <person name="Yutin N."/>
            <person name="Jorgensen S.L."/>
            <person name="Dharamshi J."/>
            <person name="Homa F."/>
            <person name="Zaremba-Niedwiedzka K."/>
            <person name="Spang A."/>
            <person name="Wolf Y.I."/>
            <person name="Koonin E.V."/>
            <person name="Ettema T.J."/>
        </authorList>
    </citation>
    <scope>NUCLEOTIDE SEQUENCE</scope>
</reference>
<sequence length="100" mass="11227">MGTYTGTEKELTFVEDFENTKPGSNFAVFIFTWLGIIVGIMFSTNIKGFLMGGYNVGKIITIVPYGVIGFYLGTLTKRMIDKSLFVPDNVLNECDLQRMH</sequence>
<accession>A0A481Z0I9</accession>
<feature type="transmembrane region" description="Helical" evidence="1">
    <location>
        <begin position="56"/>
        <end position="75"/>
    </location>
</feature>